<feature type="transmembrane region" description="Helical" evidence="1">
    <location>
        <begin position="38"/>
        <end position="63"/>
    </location>
</feature>
<name>A0AAW9K6I7_CARML</name>
<reference evidence="2" key="1">
    <citation type="submission" date="2023-08" db="EMBL/GenBank/DDBJ databases">
        <title>Genomic characterization of piscicolin 126 produced by Carnobacterium maltaromaticum CM22 strain isolated from salmon (Salmo salar).</title>
        <authorList>
            <person name="Gonzalez-Gragera E."/>
            <person name="Garcia-Lopez J.D."/>
            <person name="Teso-Perez C."/>
            <person name="Gimenez-Hernandez I."/>
            <person name="Peralta-Sanchez J.M."/>
            <person name="Valdivia E."/>
            <person name="Montalban-Lopez M."/>
            <person name="Martin-Platero A.M."/>
            <person name="Banos A."/>
            <person name="Martinez-Bueno M."/>
        </authorList>
    </citation>
    <scope>NUCLEOTIDE SEQUENCE</scope>
    <source>
        <strain evidence="2">CM22</strain>
    </source>
</reference>
<keyword evidence="1" id="KW-0472">Membrane</keyword>
<comment type="caution">
    <text evidence="2">The sequence shown here is derived from an EMBL/GenBank/DDBJ whole genome shotgun (WGS) entry which is preliminary data.</text>
</comment>
<dbReference type="AlphaFoldDB" id="A0AAW9K6I7"/>
<organism evidence="2 3">
    <name type="scientific">Carnobacterium maltaromaticum</name>
    <name type="common">Carnobacterium piscicola</name>
    <dbReference type="NCBI Taxonomy" id="2751"/>
    <lineage>
        <taxon>Bacteria</taxon>
        <taxon>Bacillati</taxon>
        <taxon>Bacillota</taxon>
        <taxon>Bacilli</taxon>
        <taxon>Lactobacillales</taxon>
        <taxon>Carnobacteriaceae</taxon>
        <taxon>Carnobacterium</taxon>
    </lineage>
</organism>
<evidence type="ECO:0000313" key="2">
    <source>
        <dbReference type="EMBL" id="MDZ5758987.1"/>
    </source>
</evidence>
<dbReference type="RefSeq" id="WP_010051263.1">
    <property type="nucleotide sequence ID" value="NZ_BJOJ01000091.1"/>
</dbReference>
<feature type="transmembrane region" description="Helical" evidence="1">
    <location>
        <begin position="6"/>
        <end position="26"/>
    </location>
</feature>
<dbReference type="Proteomes" id="UP001290462">
    <property type="component" value="Unassembled WGS sequence"/>
</dbReference>
<evidence type="ECO:0000256" key="1">
    <source>
        <dbReference type="SAM" id="Phobius"/>
    </source>
</evidence>
<proteinExistence type="predicted"/>
<accession>A0AAW9K6I7</accession>
<gene>
    <name evidence="2" type="ORF">RAK27_09995</name>
</gene>
<dbReference type="EMBL" id="JAVBVO010000003">
    <property type="protein sequence ID" value="MDZ5758987.1"/>
    <property type="molecule type" value="Genomic_DNA"/>
</dbReference>
<keyword evidence="1" id="KW-0812">Transmembrane</keyword>
<evidence type="ECO:0000313" key="3">
    <source>
        <dbReference type="Proteomes" id="UP001290462"/>
    </source>
</evidence>
<sequence length="68" mass="8036">MLKRIVYGSWFVSLVYFIVYLTMPFLEKAVRSGGIMVYIHVFMDLIFIGGLFFIIVSIIRYFFVDPNK</sequence>
<keyword evidence="1" id="KW-1133">Transmembrane helix</keyword>
<protein>
    <submittedName>
        <fullName evidence="2">Pyrimidine-nucleoside phosphorylase</fullName>
    </submittedName>
</protein>